<keyword evidence="1" id="KW-0812">Transmembrane</keyword>
<gene>
    <name evidence="2" type="ORF">C7M71_012645</name>
</gene>
<dbReference type="EMBL" id="CP031264">
    <property type="protein sequence ID" value="AXI78163.1"/>
    <property type="molecule type" value="Genomic_DNA"/>
</dbReference>
<feature type="transmembrane region" description="Helical" evidence="1">
    <location>
        <begin position="7"/>
        <end position="29"/>
    </location>
</feature>
<accession>A0A345SWQ8</accession>
<evidence type="ECO:0000313" key="2">
    <source>
        <dbReference type="EMBL" id="AXI78163.1"/>
    </source>
</evidence>
<evidence type="ECO:0000256" key="1">
    <source>
        <dbReference type="SAM" id="Phobius"/>
    </source>
</evidence>
<dbReference type="OrthoDB" id="4165556at2"/>
<keyword evidence="3" id="KW-1185">Reference proteome</keyword>
<name>A0A345SWQ8_9ACTN</name>
<dbReference type="KEGG" id="stri:C7M71_012645"/>
<feature type="transmembrane region" description="Helical" evidence="1">
    <location>
        <begin position="41"/>
        <end position="61"/>
    </location>
</feature>
<organism evidence="2 3">
    <name type="scientific">Peterkaempfera bronchialis</name>
    <dbReference type="NCBI Taxonomy" id="2126346"/>
    <lineage>
        <taxon>Bacteria</taxon>
        <taxon>Bacillati</taxon>
        <taxon>Actinomycetota</taxon>
        <taxon>Actinomycetes</taxon>
        <taxon>Kitasatosporales</taxon>
        <taxon>Streptomycetaceae</taxon>
        <taxon>Peterkaempfera</taxon>
    </lineage>
</organism>
<reference evidence="3" key="1">
    <citation type="submission" date="2018-07" db="EMBL/GenBank/DDBJ databases">
        <title>Streptacidiphilus bronchialis DSM 106435 chromosome.</title>
        <authorList>
            <person name="Batra D."/>
            <person name="Gulvik C.A."/>
        </authorList>
    </citation>
    <scope>NUCLEOTIDE SEQUENCE [LARGE SCALE GENOMIC DNA]</scope>
    <source>
        <strain evidence="3">DSM 106435</strain>
    </source>
</reference>
<evidence type="ECO:0000313" key="3">
    <source>
        <dbReference type="Proteomes" id="UP000249340"/>
    </source>
</evidence>
<dbReference type="AlphaFoldDB" id="A0A345SWQ8"/>
<dbReference type="Proteomes" id="UP000249340">
    <property type="component" value="Chromosome"/>
</dbReference>
<sequence length="95" mass="9875">MLAVRALGGVSAGEAACVGWLVLATLVGYANDSVLLSARDVASWCATAVVFGAGLAAISAAPRAHTQGEQVGVGQRRGWRRRRVGGYQAWRMGHP</sequence>
<keyword evidence="1" id="KW-1133">Transmembrane helix</keyword>
<keyword evidence="1" id="KW-0472">Membrane</keyword>
<protein>
    <submittedName>
        <fullName evidence="2">Uncharacterized protein</fullName>
    </submittedName>
</protein>
<proteinExistence type="predicted"/>